<evidence type="ECO:0000256" key="3">
    <source>
        <dbReference type="SAM" id="Coils"/>
    </source>
</evidence>
<dbReference type="SUPFAM" id="SSF48452">
    <property type="entry name" value="TPR-like"/>
    <property type="match status" value="1"/>
</dbReference>
<protein>
    <submittedName>
        <fullName evidence="6">NASP family CENP-A chaperone</fullName>
    </submittedName>
</protein>
<organism evidence="6 7">
    <name type="scientific">Schizosaccharomyces octosporus (strain yFS286)</name>
    <name type="common">Fission yeast</name>
    <name type="synonym">Octosporomyces octosporus</name>
    <dbReference type="NCBI Taxonomy" id="483514"/>
    <lineage>
        <taxon>Eukaryota</taxon>
        <taxon>Fungi</taxon>
        <taxon>Dikarya</taxon>
        <taxon>Ascomycota</taxon>
        <taxon>Taphrinomycotina</taxon>
        <taxon>Schizosaccharomycetes</taxon>
        <taxon>Schizosaccharomycetales</taxon>
        <taxon>Schizosaccharomycetaceae</taxon>
        <taxon>Schizosaccharomyces</taxon>
    </lineage>
</organism>
<dbReference type="OMA" id="IAECHYK"/>
<feature type="compositionally biased region" description="Acidic residues" evidence="4">
    <location>
        <begin position="103"/>
        <end position="113"/>
    </location>
</feature>
<feature type="domain" description="Tetratricopeptide SHNi-TPR" evidence="5">
    <location>
        <begin position="203"/>
        <end position="237"/>
    </location>
</feature>
<dbReference type="InterPro" id="IPR051730">
    <property type="entry name" value="NASP-like"/>
</dbReference>
<dbReference type="Gene3D" id="1.25.40.10">
    <property type="entry name" value="Tetratricopeptide repeat domain"/>
    <property type="match status" value="1"/>
</dbReference>
<dbReference type="GO" id="GO:0034080">
    <property type="term" value="P:CENP-A containing chromatin assembly"/>
    <property type="evidence" value="ECO:0007669"/>
    <property type="project" value="EnsemblFungi"/>
</dbReference>
<dbReference type="EMBL" id="KE503206">
    <property type="protein sequence ID" value="EPX75156.1"/>
    <property type="molecule type" value="Genomic_DNA"/>
</dbReference>
<dbReference type="HOGENOM" id="CLU_028900_1_0_1"/>
<dbReference type="InterPro" id="IPR011990">
    <property type="entry name" value="TPR-like_helical_dom_sf"/>
</dbReference>
<dbReference type="Pfam" id="PF10516">
    <property type="entry name" value="SHNi-TPR"/>
    <property type="match status" value="1"/>
</dbReference>
<feature type="region of interest" description="Disordered" evidence="4">
    <location>
        <begin position="1"/>
        <end position="32"/>
    </location>
</feature>
<evidence type="ECO:0000313" key="6">
    <source>
        <dbReference type="EMBL" id="EPX75156.1"/>
    </source>
</evidence>
<feature type="compositionally biased region" description="Polar residues" evidence="4">
    <location>
        <begin position="137"/>
        <end position="147"/>
    </location>
</feature>
<dbReference type="PANTHER" id="PTHR15081">
    <property type="entry name" value="NUCLEAR AUTOANTIGENIC SPERM PROTEIN NASP -RELATED"/>
    <property type="match status" value="1"/>
</dbReference>
<name>S9Q1K3_SCHOY</name>
<evidence type="ECO:0000256" key="1">
    <source>
        <dbReference type="ARBA" id="ARBA00022737"/>
    </source>
</evidence>
<accession>S9Q1K3</accession>
<evidence type="ECO:0000256" key="4">
    <source>
        <dbReference type="SAM" id="MobiDB-lite"/>
    </source>
</evidence>
<keyword evidence="1" id="KW-0677">Repeat</keyword>
<gene>
    <name evidence="6" type="ORF">SOCG_04401</name>
</gene>
<feature type="compositionally biased region" description="Basic and acidic residues" evidence="4">
    <location>
        <begin position="389"/>
        <end position="407"/>
    </location>
</feature>
<dbReference type="GO" id="GO:0042393">
    <property type="term" value="F:histone binding"/>
    <property type="evidence" value="ECO:0007669"/>
    <property type="project" value="TreeGrafter"/>
</dbReference>
<dbReference type="Proteomes" id="UP000016088">
    <property type="component" value="Unassembled WGS sequence"/>
</dbReference>
<dbReference type="InterPro" id="IPR019544">
    <property type="entry name" value="Tetratricopeptide_SHNi-TPR_dom"/>
</dbReference>
<feature type="region of interest" description="Disordered" evidence="4">
    <location>
        <begin position="370"/>
        <end position="407"/>
    </location>
</feature>
<feature type="compositionally biased region" description="Basic and acidic residues" evidence="4">
    <location>
        <begin position="1"/>
        <end position="15"/>
    </location>
</feature>
<feature type="compositionally biased region" description="Acidic residues" evidence="4">
    <location>
        <begin position="155"/>
        <end position="170"/>
    </location>
</feature>
<reference evidence="6 7" key="1">
    <citation type="journal article" date="2011" name="Science">
        <title>Comparative functional genomics of the fission yeasts.</title>
        <authorList>
            <person name="Rhind N."/>
            <person name="Chen Z."/>
            <person name="Yassour M."/>
            <person name="Thompson D.A."/>
            <person name="Haas B.J."/>
            <person name="Habib N."/>
            <person name="Wapinski I."/>
            <person name="Roy S."/>
            <person name="Lin M.F."/>
            <person name="Heiman D.I."/>
            <person name="Young S.K."/>
            <person name="Furuya K."/>
            <person name="Guo Y."/>
            <person name="Pidoux A."/>
            <person name="Chen H.M."/>
            <person name="Robbertse B."/>
            <person name="Goldberg J.M."/>
            <person name="Aoki K."/>
            <person name="Bayne E.H."/>
            <person name="Berlin A.M."/>
            <person name="Desjardins C.A."/>
            <person name="Dobbs E."/>
            <person name="Dukaj L."/>
            <person name="Fan L."/>
            <person name="FitzGerald M.G."/>
            <person name="French C."/>
            <person name="Gujja S."/>
            <person name="Hansen K."/>
            <person name="Keifenheim D."/>
            <person name="Levin J.Z."/>
            <person name="Mosher R.A."/>
            <person name="Mueller C.A."/>
            <person name="Pfiffner J."/>
            <person name="Priest M."/>
            <person name="Russ C."/>
            <person name="Smialowska A."/>
            <person name="Swoboda P."/>
            <person name="Sykes S.M."/>
            <person name="Vaughn M."/>
            <person name="Vengrova S."/>
            <person name="Yoder R."/>
            <person name="Zeng Q."/>
            <person name="Allshire R."/>
            <person name="Baulcombe D."/>
            <person name="Birren B.W."/>
            <person name="Brown W."/>
            <person name="Ekwall K."/>
            <person name="Kellis M."/>
            <person name="Leatherwood J."/>
            <person name="Levin H."/>
            <person name="Margalit H."/>
            <person name="Martienssen R."/>
            <person name="Nieduszynski C.A."/>
            <person name="Spatafora J.W."/>
            <person name="Friedman N."/>
            <person name="Dalgaard J.Z."/>
            <person name="Baumann P."/>
            <person name="Niki H."/>
            <person name="Regev A."/>
            <person name="Nusbaum C."/>
        </authorList>
    </citation>
    <scope>NUCLEOTIDE SEQUENCE [LARGE SCALE GENOMIC DNA]</scope>
    <source>
        <strain evidence="7">yFS286</strain>
    </source>
</reference>
<sequence length="407" mass="45249">MASHNEKSYVTEEQKSQNLSSKPEMSESHESMEKFITQGNMAYAQKDYESAVEKYSQALIESENTHGSDSLENRNILWLYGRALFQVAVANSQVLGNVVDPADGAEDDEDEEKQAEPIGSFSFTGQKIENRYAAPTNIENVGGSTSSQGKKEEGQEGQEQDEGEDEDEDDFNVAWEVLDLTRVMQTKAIEEHPESSDEKLRLADVLDLLGELSLEIENFAQAAEDLQSALHWKEQVYKEGNTLLTEAHYKLALALEFANPSDPSTKDRAREHVETAANILRDILENRKIKEQETKGKKREGIKEGAGSTIEDLQEMLGELEQKAHDLKHGGPSLEEAVASKMHESSLLSGKDGNLASAVANALQNANDLGGLIKRKRPQQESQATQQEDQNKKSKSEPEFNEQKVPK</sequence>
<proteinExistence type="predicted"/>
<dbReference type="GO" id="GO:0005654">
    <property type="term" value="C:nucleoplasm"/>
    <property type="evidence" value="ECO:0007669"/>
    <property type="project" value="EnsemblFungi"/>
</dbReference>
<evidence type="ECO:0000256" key="2">
    <source>
        <dbReference type="ARBA" id="ARBA00022803"/>
    </source>
</evidence>
<dbReference type="eggNOG" id="KOG4563">
    <property type="taxonomic scope" value="Eukaryota"/>
</dbReference>
<dbReference type="GO" id="GO:0006335">
    <property type="term" value="P:DNA replication-dependent chromatin assembly"/>
    <property type="evidence" value="ECO:0007669"/>
    <property type="project" value="TreeGrafter"/>
</dbReference>
<keyword evidence="2" id="KW-0802">TPR repeat</keyword>
<dbReference type="OrthoDB" id="5587616at2759"/>
<keyword evidence="3" id="KW-0175">Coiled coil</keyword>
<dbReference type="AlphaFoldDB" id="S9Q1K3"/>
<evidence type="ECO:0000259" key="5">
    <source>
        <dbReference type="Pfam" id="PF10516"/>
    </source>
</evidence>
<dbReference type="VEuPathDB" id="FungiDB:SOCG_04401"/>
<dbReference type="RefSeq" id="XP_013017601.1">
    <property type="nucleotide sequence ID" value="XM_013162147.1"/>
</dbReference>
<feature type="region of interest" description="Disordered" evidence="4">
    <location>
        <begin position="100"/>
        <end position="170"/>
    </location>
</feature>
<feature type="coiled-coil region" evidence="3">
    <location>
        <begin position="303"/>
        <end position="330"/>
    </location>
</feature>
<evidence type="ECO:0000313" key="7">
    <source>
        <dbReference type="Proteomes" id="UP000016088"/>
    </source>
</evidence>
<dbReference type="GeneID" id="25033363"/>
<dbReference type="PANTHER" id="PTHR15081:SF1">
    <property type="entry name" value="NUCLEAR AUTOANTIGENIC SPERM PROTEIN"/>
    <property type="match status" value="1"/>
</dbReference>
<keyword evidence="7" id="KW-1185">Reference proteome</keyword>